<dbReference type="AlphaFoldDB" id="A0A940YSF4"/>
<dbReference type="Pfam" id="PF13188">
    <property type="entry name" value="PAS_8"/>
    <property type="match status" value="1"/>
</dbReference>
<dbReference type="SUPFAM" id="SSF55874">
    <property type="entry name" value="ATPase domain of HSP90 chaperone/DNA topoisomerase II/histidine kinase"/>
    <property type="match status" value="1"/>
</dbReference>
<dbReference type="InterPro" id="IPR013656">
    <property type="entry name" value="PAS_4"/>
</dbReference>
<dbReference type="PANTHER" id="PTHR44757">
    <property type="entry name" value="DIGUANYLATE CYCLASE DGCP"/>
    <property type="match status" value="1"/>
</dbReference>
<dbReference type="InterPro" id="IPR011495">
    <property type="entry name" value="Sig_transdc_His_kin_sub2_dim/P"/>
</dbReference>
<dbReference type="Pfam" id="PF08448">
    <property type="entry name" value="PAS_4"/>
    <property type="match status" value="2"/>
</dbReference>
<dbReference type="Pfam" id="PF07568">
    <property type="entry name" value="HisKA_2"/>
    <property type="match status" value="1"/>
</dbReference>
<accession>A0A940YSF4</accession>
<dbReference type="SUPFAM" id="SSF55785">
    <property type="entry name" value="PYP-like sensor domain (PAS domain)"/>
    <property type="match status" value="4"/>
</dbReference>
<dbReference type="InterPro" id="IPR052155">
    <property type="entry name" value="Biofilm_reg_signaling"/>
</dbReference>
<reference evidence="3" key="1">
    <citation type="submission" date="2021-04" db="EMBL/GenBank/DDBJ databases">
        <title>The genome sequence of Ideonella sp. 4Y11.</title>
        <authorList>
            <person name="Liu Y."/>
        </authorList>
    </citation>
    <scope>NUCLEOTIDE SEQUENCE</scope>
    <source>
        <strain evidence="3">4Y11</strain>
    </source>
</reference>
<organism evidence="3 4">
    <name type="scientific">Ideonella aquatica</name>
    <dbReference type="NCBI Taxonomy" id="2824119"/>
    <lineage>
        <taxon>Bacteria</taxon>
        <taxon>Pseudomonadati</taxon>
        <taxon>Pseudomonadota</taxon>
        <taxon>Betaproteobacteria</taxon>
        <taxon>Burkholderiales</taxon>
        <taxon>Sphaerotilaceae</taxon>
        <taxon>Ideonella</taxon>
    </lineage>
</organism>
<dbReference type="InterPro" id="IPR000014">
    <property type="entry name" value="PAS"/>
</dbReference>
<dbReference type="NCBIfam" id="TIGR00229">
    <property type="entry name" value="sensory_box"/>
    <property type="match status" value="2"/>
</dbReference>
<name>A0A940YSF4_9BURK</name>
<dbReference type="CDD" id="cd00130">
    <property type="entry name" value="PAS"/>
    <property type="match status" value="2"/>
</dbReference>
<dbReference type="InterPro" id="IPR036890">
    <property type="entry name" value="HATPase_C_sf"/>
</dbReference>
<evidence type="ECO:0000313" key="4">
    <source>
        <dbReference type="Proteomes" id="UP000678374"/>
    </source>
</evidence>
<dbReference type="SMART" id="SM00091">
    <property type="entry name" value="PAS"/>
    <property type="match status" value="5"/>
</dbReference>
<evidence type="ECO:0000313" key="3">
    <source>
        <dbReference type="EMBL" id="MBQ0958540.1"/>
    </source>
</evidence>
<dbReference type="PROSITE" id="PS50113">
    <property type="entry name" value="PAC"/>
    <property type="match status" value="2"/>
</dbReference>
<feature type="domain" description="PAC" evidence="2">
    <location>
        <begin position="588"/>
        <end position="639"/>
    </location>
</feature>
<evidence type="ECO:0000259" key="1">
    <source>
        <dbReference type="PROSITE" id="PS50112"/>
    </source>
</evidence>
<dbReference type="SMART" id="SM00086">
    <property type="entry name" value="PAC"/>
    <property type="match status" value="2"/>
</dbReference>
<feature type="domain" description="PAC" evidence="2">
    <location>
        <begin position="463"/>
        <end position="514"/>
    </location>
</feature>
<evidence type="ECO:0000259" key="2">
    <source>
        <dbReference type="PROSITE" id="PS50113"/>
    </source>
</evidence>
<feature type="domain" description="PAS" evidence="1">
    <location>
        <begin position="22"/>
        <end position="64"/>
    </location>
</feature>
<proteinExistence type="predicted"/>
<dbReference type="Gene3D" id="3.30.565.10">
    <property type="entry name" value="Histidine kinase-like ATPase, C-terminal domain"/>
    <property type="match status" value="1"/>
</dbReference>
<comment type="caution">
    <text evidence="3">The sequence shown here is derived from an EMBL/GenBank/DDBJ whole genome shotgun (WGS) entry which is preliminary data.</text>
</comment>
<dbReference type="InterPro" id="IPR035965">
    <property type="entry name" value="PAS-like_dom_sf"/>
</dbReference>
<dbReference type="InterPro" id="IPR001610">
    <property type="entry name" value="PAC"/>
</dbReference>
<dbReference type="Proteomes" id="UP000678374">
    <property type="component" value="Unassembled WGS sequence"/>
</dbReference>
<dbReference type="InterPro" id="IPR000700">
    <property type="entry name" value="PAS-assoc_C"/>
</dbReference>
<dbReference type="PANTHER" id="PTHR44757:SF2">
    <property type="entry name" value="BIOFILM ARCHITECTURE MAINTENANCE PROTEIN MBAA"/>
    <property type="match status" value="1"/>
</dbReference>
<sequence>MSSILRSSSIPLGAARAPRPCADTDVEALLELSAQALLMFDERGQVLRSNTALRKLAGHATERVEQLPPVLQQLLGWPGDLPRAGVPRELDGFVDGQDGLRHRLRARITALAPMEQGARWLASFEDRSIEDERDLSRLEIAALMGDAEVGLASWDAARGWVPRPATSARRAASAGGGAPSAAITSVSKELVEPDSLPEYERLQRALRQRERVEVRYAVQHPQTGQRWLMSRVEPGELSPGRAAFSVMTLDVSQEEGARRRNEQLLRELTAILDENPAGMAYFLGPGLVRCNRRFELLLGLPEGSARGATLGELLLRGGVSAEVVDATLAAFVRDDRCATEFSPGEIGGSGRWYALALRRSGDIGRGADETVAVLTDITELRQREAEMAALARERELMFSLSDVGIVYQRDGRIERANQAMEELSGHDQASLQGLPLSELFADEASYLAHSASERRDLAASGRHSAERQLRRRDGRSLWVLSSQRLVDTANPRAGSICSFVSVDERRRAREQVLQQADRTRAILDSVLVGIVSVDDRGIEWMNRSARRMFGGELADFVGQQIGTVATAEPDHPLRRTDWLTTLEEGQAETFDCRLKARDGREFWVVGNVVVTGRESQQRQLTFALMDIDSRREAEVQIARARASLQRIIETAPLAIALFEADSHKVVQLNQMMAEFAGQPLARMQDQPPLRWLPADLAEPLVADLDRAARTHASVHRELLLPAAPGQAPRVWDVRIVALDARGEVPEQLLLVAGDVTEQRAADQARLEAAIAQREMLVKEVHHRIKNNLQGVAGLLQQNAQRHPEAAAAIAEAVSQVHAIAQVHGLQVGISGPLRVRNVVEAICSSVQRMFGRPISVAIDGAAPHRFALSEADSIPIALTVNELLTNAIKHSGVGGALGCQVRFGEQEVSIAVVNDGRLPEGFQLSAVPTGISGLGLVRALLPRKGAAMALEQQGSCVVATLRLQPPAVSLLAPL</sequence>
<dbReference type="PROSITE" id="PS50112">
    <property type="entry name" value="PAS"/>
    <property type="match status" value="1"/>
</dbReference>
<dbReference type="RefSeq" id="WP_210801041.1">
    <property type="nucleotide sequence ID" value="NZ_JAGQDE010000003.1"/>
</dbReference>
<dbReference type="Pfam" id="PF13426">
    <property type="entry name" value="PAS_9"/>
    <property type="match status" value="1"/>
</dbReference>
<dbReference type="Gene3D" id="3.30.450.20">
    <property type="entry name" value="PAS domain"/>
    <property type="match status" value="4"/>
</dbReference>
<dbReference type="EMBL" id="JAGQDE010000003">
    <property type="protein sequence ID" value="MBQ0958540.1"/>
    <property type="molecule type" value="Genomic_DNA"/>
</dbReference>
<protein>
    <submittedName>
        <fullName evidence="3">PAS domain S-box protein</fullName>
    </submittedName>
</protein>
<keyword evidence="4" id="KW-1185">Reference proteome</keyword>
<gene>
    <name evidence="3" type="ORF">KAK06_06165</name>
</gene>